<dbReference type="InterPro" id="IPR032710">
    <property type="entry name" value="NTF2-like_dom_sf"/>
</dbReference>
<keyword evidence="1 2" id="KW-0694">RNA-binding</keyword>
<keyword evidence="7" id="KW-1185">Reference proteome</keyword>
<dbReference type="InterPro" id="IPR018222">
    <property type="entry name" value="Nuclear_transport_factor_2_euk"/>
</dbReference>
<dbReference type="Gene3D" id="3.10.450.50">
    <property type="match status" value="1"/>
</dbReference>
<dbReference type="STRING" id="133381.A0A2T9ZE06"/>
<dbReference type="InterPro" id="IPR039539">
    <property type="entry name" value="Ras_GTPase_bind_prot"/>
</dbReference>
<dbReference type="Gene3D" id="3.30.70.330">
    <property type="match status" value="1"/>
</dbReference>
<feature type="compositionally biased region" description="Basic and acidic residues" evidence="3">
    <location>
        <begin position="442"/>
        <end position="456"/>
    </location>
</feature>
<dbReference type="PROSITE" id="PS50177">
    <property type="entry name" value="NTF2_DOMAIN"/>
    <property type="match status" value="1"/>
</dbReference>
<dbReference type="PANTHER" id="PTHR10693:SF20">
    <property type="entry name" value="AT27578P"/>
    <property type="match status" value="1"/>
</dbReference>
<evidence type="ECO:0000256" key="2">
    <source>
        <dbReference type="PROSITE-ProRule" id="PRU00176"/>
    </source>
</evidence>
<dbReference type="SUPFAM" id="SSF54427">
    <property type="entry name" value="NTF2-like"/>
    <property type="match status" value="1"/>
</dbReference>
<dbReference type="PANTHER" id="PTHR10693">
    <property type="entry name" value="RAS GTPASE-ACTIVATING PROTEIN-BINDING PROTEIN"/>
    <property type="match status" value="1"/>
</dbReference>
<dbReference type="InterPro" id="IPR035979">
    <property type="entry name" value="RBD_domain_sf"/>
</dbReference>
<dbReference type="InterPro" id="IPR012677">
    <property type="entry name" value="Nucleotide-bd_a/b_plait_sf"/>
</dbReference>
<evidence type="ECO:0000259" key="5">
    <source>
        <dbReference type="PROSITE" id="PS50177"/>
    </source>
</evidence>
<organism evidence="6 7">
    <name type="scientific">Smittium megazygosporum</name>
    <dbReference type="NCBI Taxonomy" id="133381"/>
    <lineage>
        <taxon>Eukaryota</taxon>
        <taxon>Fungi</taxon>
        <taxon>Fungi incertae sedis</taxon>
        <taxon>Zoopagomycota</taxon>
        <taxon>Kickxellomycotina</taxon>
        <taxon>Harpellomycetes</taxon>
        <taxon>Harpellales</taxon>
        <taxon>Legeriomycetaceae</taxon>
        <taxon>Smittium</taxon>
    </lineage>
</organism>
<feature type="compositionally biased region" description="Low complexity" evidence="3">
    <location>
        <begin position="251"/>
        <end position="263"/>
    </location>
</feature>
<dbReference type="InterPro" id="IPR000504">
    <property type="entry name" value="RRM_dom"/>
</dbReference>
<dbReference type="SUPFAM" id="SSF54928">
    <property type="entry name" value="RNA-binding domain, RBD"/>
    <property type="match status" value="1"/>
</dbReference>
<dbReference type="Pfam" id="PF02136">
    <property type="entry name" value="NTF2"/>
    <property type="match status" value="1"/>
</dbReference>
<feature type="compositionally biased region" description="Polar residues" evidence="3">
    <location>
        <begin position="292"/>
        <end position="307"/>
    </location>
</feature>
<dbReference type="AlphaFoldDB" id="A0A2T9ZE06"/>
<dbReference type="GO" id="GO:0005829">
    <property type="term" value="C:cytosol"/>
    <property type="evidence" value="ECO:0007669"/>
    <property type="project" value="TreeGrafter"/>
</dbReference>
<dbReference type="Proteomes" id="UP000245609">
    <property type="component" value="Unassembled WGS sequence"/>
</dbReference>
<dbReference type="GO" id="GO:0003729">
    <property type="term" value="F:mRNA binding"/>
    <property type="evidence" value="ECO:0007669"/>
    <property type="project" value="TreeGrafter"/>
</dbReference>
<dbReference type="GO" id="GO:0016579">
    <property type="term" value="P:protein deubiquitination"/>
    <property type="evidence" value="ECO:0007669"/>
    <property type="project" value="TreeGrafter"/>
</dbReference>
<dbReference type="OrthoDB" id="339151at2759"/>
<protein>
    <recommendedName>
        <fullName evidence="8">NTF2 domain-containing protein</fullName>
    </recommendedName>
</protein>
<feature type="domain" description="RRM" evidence="4">
    <location>
        <begin position="370"/>
        <end position="433"/>
    </location>
</feature>
<dbReference type="PROSITE" id="PS50102">
    <property type="entry name" value="RRM"/>
    <property type="match status" value="1"/>
</dbReference>
<accession>A0A2T9ZE06</accession>
<dbReference type="GO" id="GO:0034517">
    <property type="term" value="P:ribophagy"/>
    <property type="evidence" value="ECO:0007669"/>
    <property type="project" value="TreeGrafter"/>
</dbReference>
<dbReference type="EMBL" id="MBFS01000335">
    <property type="protein sequence ID" value="PVV02782.1"/>
    <property type="molecule type" value="Genomic_DNA"/>
</dbReference>
<dbReference type="GO" id="GO:1990861">
    <property type="term" value="C:Ubp3-Bre5 deubiquitination complex"/>
    <property type="evidence" value="ECO:0007669"/>
    <property type="project" value="TreeGrafter"/>
</dbReference>
<evidence type="ECO:0008006" key="8">
    <source>
        <dbReference type="Google" id="ProtNLM"/>
    </source>
</evidence>
<feature type="domain" description="NTF2" evidence="5">
    <location>
        <begin position="23"/>
        <end position="139"/>
    </location>
</feature>
<sequence length="495" mass="52378">MATDSVQAQTSDTKRSVSAENSIGWYFVKEFYTTLNNSPSLMHDFYAEESSCIYGSEGDSVTPAKGIHAISQLFSSFGFKNCKVRISNVDSVGLDANTILVQALGEIANDGENIKKFVQTFVLVKSQNAYFCKSDIMRYLKDGNEQSSITDVDAWEEADSSSIEKAAAEQATPTEQPKPADKHASESAPVQTPQVAFPIAHPAPPPQKAIFPTPSVSQDAKVASQASAPASATIPVPVHVTLPESKPPVSEPSSSSSESQPQPKNAPKPHPVPAPSAAQPAPEKKPASAEQSSAPQPVPETSAQPTAIKSWANLAANNPSKWGSAVANVEGTVSVAQQNQASQPGSGQNGFHRGSGPSDKPKHHKKRENFPVYVKSIPAKADAAILKKAFSKFGPVASAEFQNTGNAVVDFITAESQKSALNEKTLVITLPNNTATFTLSIEERRAPHARRDDYKGARGSGSGSGSGRGNADFDRSERSSSGRGRGGNRQKPGSR</sequence>
<dbReference type="CDD" id="cd00780">
    <property type="entry name" value="NTF2"/>
    <property type="match status" value="1"/>
</dbReference>
<reference evidence="6 7" key="1">
    <citation type="journal article" date="2018" name="MBio">
        <title>Comparative Genomics Reveals the Core Gene Toolbox for the Fungus-Insect Symbiosis.</title>
        <authorList>
            <person name="Wang Y."/>
            <person name="Stata M."/>
            <person name="Wang W."/>
            <person name="Stajich J.E."/>
            <person name="White M.M."/>
            <person name="Moncalvo J.M."/>
        </authorList>
    </citation>
    <scope>NUCLEOTIDE SEQUENCE [LARGE SCALE GENOMIC DNA]</scope>
    <source>
        <strain evidence="6 7">SC-DP-2</strain>
    </source>
</reference>
<feature type="compositionally biased region" description="Pro residues" evidence="3">
    <location>
        <begin position="264"/>
        <end position="274"/>
    </location>
</feature>
<gene>
    <name evidence="6" type="ORF">BB560_002750</name>
</gene>
<evidence type="ECO:0000256" key="3">
    <source>
        <dbReference type="SAM" id="MobiDB-lite"/>
    </source>
</evidence>
<evidence type="ECO:0000313" key="7">
    <source>
        <dbReference type="Proteomes" id="UP000245609"/>
    </source>
</evidence>
<feature type="compositionally biased region" description="Basic residues" evidence="3">
    <location>
        <begin position="486"/>
        <end position="495"/>
    </location>
</feature>
<feature type="compositionally biased region" description="Polar residues" evidence="3">
    <location>
        <begin position="334"/>
        <end position="346"/>
    </location>
</feature>
<feature type="compositionally biased region" description="Gly residues" evidence="3">
    <location>
        <begin position="458"/>
        <end position="468"/>
    </location>
</feature>
<dbReference type="GO" id="GO:1990904">
    <property type="term" value="C:ribonucleoprotein complex"/>
    <property type="evidence" value="ECO:0007669"/>
    <property type="project" value="TreeGrafter"/>
</dbReference>
<feature type="compositionally biased region" description="Polar residues" evidence="3">
    <location>
        <begin position="214"/>
        <end position="230"/>
    </location>
</feature>
<dbReference type="CDD" id="cd00590">
    <property type="entry name" value="RRM_SF"/>
    <property type="match status" value="1"/>
</dbReference>
<feature type="compositionally biased region" description="Basic and acidic residues" evidence="3">
    <location>
        <begin position="471"/>
        <end position="480"/>
    </location>
</feature>
<comment type="caution">
    <text evidence="6">The sequence shown here is derived from an EMBL/GenBank/DDBJ whole genome shotgun (WGS) entry which is preliminary data.</text>
</comment>
<name>A0A2T9ZE06_9FUNG</name>
<dbReference type="InterPro" id="IPR002075">
    <property type="entry name" value="NTF2_dom"/>
</dbReference>
<feature type="region of interest" description="Disordered" evidence="3">
    <location>
        <begin position="442"/>
        <end position="495"/>
    </location>
</feature>
<evidence type="ECO:0000259" key="4">
    <source>
        <dbReference type="PROSITE" id="PS50102"/>
    </source>
</evidence>
<evidence type="ECO:0000256" key="1">
    <source>
        <dbReference type="ARBA" id="ARBA00022884"/>
    </source>
</evidence>
<evidence type="ECO:0000313" key="6">
    <source>
        <dbReference type="EMBL" id="PVV02782.1"/>
    </source>
</evidence>
<feature type="region of interest" description="Disordered" evidence="3">
    <location>
        <begin position="154"/>
        <end position="369"/>
    </location>
</feature>
<proteinExistence type="predicted"/>